<dbReference type="Gene3D" id="3.40.390.10">
    <property type="entry name" value="Collagenase (Catalytic Domain)"/>
    <property type="match status" value="1"/>
</dbReference>
<evidence type="ECO:0008006" key="3">
    <source>
        <dbReference type="Google" id="ProtNLM"/>
    </source>
</evidence>
<dbReference type="InterPro" id="IPR042252">
    <property type="entry name" value="MtfA_N"/>
</dbReference>
<dbReference type="PANTHER" id="PTHR30164">
    <property type="entry name" value="MTFA PEPTIDASE"/>
    <property type="match status" value="1"/>
</dbReference>
<evidence type="ECO:0000313" key="1">
    <source>
        <dbReference type="EMBL" id="RFO95984.1"/>
    </source>
</evidence>
<dbReference type="PANTHER" id="PTHR30164:SF2">
    <property type="entry name" value="PROTEIN MTFA"/>
    <property type="match status" value="1"/>
</dbReference>
<dbReference type="Pfam" id="PF06167">
    <property type="entry name" value="Peptidase_M90"/>
    <property type="match status" value="1"/>
</dbReference>
<dbReference type="CDD" id="cd20169">
    <property type="entry name" value="Peptidase_M90_mtfA"/>
    <property type="match status" value="1"/>
</dbReference>
<reference evidence="1 2" key="1">
    <citation type="submission" date="2018-05" db="EMBL/GenBank/DDBJ databases">
        <title>Rhodoferax soyangensis sp.nov., isolated from an oligotrophic freshwater lake.</title>
        <authorList>
            <person name="Park M."/>
        </authorList>
    </citation>
    <scope>NUCLEOTIDE SEQUENCE [LARGE SCALE GENOMIC DNA]</scope>
    <source>
        <strain evidence="1 2">IMCC26218</strain>
    </source>
</reference>
<dbReference type="AlphaFoldDB" id="A0A3E1R9E1"/>
<dbReference type="GO" id="GO:0008237">
    <property type="term" value="F:metallopeptidase activity"/>
    <property type="evidence" value="ECO:0007669"/>
    <property type="project" value="InterPro"/>
</dbReference>
<proteinExistence type="predicted"/>
<dbReference type="Gene3D" id="1.10.472.150">
    <property type="entry name" value="Glucose-regulated metallo-peptidase M90, N-terminal domain"/>
    <property type="match status" value="1"/>
</dbReference>
<dbReference type="SUPFAM" id="SSF55486">
    <property type="entry name" value="Metalloproteases ('zincins'), catalytic domain"/>
    <property type="match status" value="1"/>
</dbReference>
<protein>
    <recommendedName>
        <fullName evidence="3">Zinc-dependent peptidase</fullName>
    </recommendedName>
</protein>
<keyword evidence="2" id="KW-1185">Reference proteome</keyword>
<dbReference type="OrthoDB" id="9786424at2"/>
<dbReference type="EMBL" id="QFZK01000011">
    <property type="protein sequence ID" value="RFO95984.1"/>
    <property type="molecule type" value="Genomic_DNA"/>
</dbReference>
<accession>A0A3E1R9E1</accession>
<dbReference type="InterPro" id="IPR010384">
    <property type="entry name" value="MtfA_fam"/>
</dbReference>
<gene>
    <name evidence="1" type="ORF">DIC66_15910</name>
</gene>
<evidence type="ECO:0000313" key="2">
    <source>
        <dbReference type="Proteomes" id="UP000260665"/>
    </source>
</evidence>
<comment type="caution">
    <text evidence="1">The sequence shown here is derived from an EMBL/GenBank/DDBJ whole genome shotgun (WGS) entry which is preliminary data.</text>
</comment>
<dbReference type="GO" id="GO:0004177">
    <property type="term" value="F:aminopeptidase activity"/>
    <property type="evidence" value="ECO:0007669"/>
    <property type="project" value="TreeGrafter"/>
</dbReference>
<name>A0A3E1R9E1_9BURK</name>
<sequence length="263" mass="29412">MFAVVWLLTQPLWLHARRSRVRAGPFPPAWRAILRARVPLVARLPADLQLRLKQDMLVFLAEKPFLGCAGLVVTDEMRVTVAALACVPLLGARRGYYPQLQRILLYPDAFWAQHSRVAEDGVHSDGLHALSGQSWGEGQVLLSWADVLQGASDPTDGRNVVIHEFAHQLDQAKGFANGAPLLTSRKAYHAWSTVMQAEYDALRLRLDHGQDGLIEPYAATDPAEFFAVCSELFFERAAELAAQHPQLFAELRSYYRSNPLSWS</sequence>
<dbReference type="InterPro" id="IPR024079">
    <property type="entry name" value="MetalloPept_cat_dom_sf"/>
</dbReference>
<dbReference type="Proteomes" id="UP000260665">
    <property type="component" value="Unassembled WGS sequence"/>
</dbReference>
<dbReference type="GO" id="GO:0005829">
    <property type="term" value="C:cytosol"/>
    <property type="evidence" value="ECO:0007669"/>
    <property type="project" value="TreeGrafter"/>
</dbReference>
<organism evidence="1 2">
    <name type="scientific">Rhodoferax lacus</name>
    <dbReference type="NCBI Taxonomy" id="2184758"/>
    <lineage>
        <taxon>Bacteria</taxon>
        <taxon>Pseudomonadati</taxon>
        <taxon>Pseudomonadota</taxon>
        <taxon>Betaproteobacteria</taxon>
        <taxon>Burkholderiales</taxon>
        <taxon>Comamonadaceae</taxon>
        <taxon>Rhodoferax</taxon>
    </lineage>
</organism>